<evidence type="ECO:0000256" key="13">
    <source>
        <dbReference type="SAM" id="SignalP"/>
    </source>
</evidence>
<dbReference type="Pfam" id="PF00593">
    <property type="entry name" value="TonB_dep_Rec_b-barrel"/>
    <property type="match status" value="1"/>
</dbReference>
<dbReference type="Proteomes" id="UP001142810">
    <property type="component" value="Unassembled WGS sequence"/>
</dbReference>
<gene>
    <name evidence="16" type="ORF">OPS25_05470</name>
</gene>
<comment type="similarity">
    <text evidence="11 12">Belongs to the TonB-dependent receptor family.</text>
</comment>
<dbReference type="InterPro" id="IPR000531">
    <property type="entry name" value="Beta-barrel_TonB"/>
</dbReference>
<dbReference type="PANTHER" id="PTHR32552:SF81">
    <property type="entry name" value="TONB-DEPENDENT OUTER MEMBRANE RECEPTOR"/>
    <property type="match status" value="1"/>
</dbReference>
<keyword evidence="4" id="KW-0410">Iron transport</keyword>
<keyword evidence="5 11" id="KW-0812">Transmembrane</keyword>
<evidence type="ECO:0000256" key="8">
    <source>
        <dbReference type="ARBA" id="ARBA00023077"/>
    </source>
</evidence>
<dbReference type="InterPro" id="IPR039426">
    <property type="entry name" value="TonB-dep_rcpt-like"/>
</dbReference>
<dbReference type="SUPFAM" id="SSF56935">
    <property type="entry name" value="Porins"/>
    <property type="match status" value="1"/>
</dbReference>
<evidence type="ECO:0000256" key="11">
    <source>
        <dbReference type="PROSITE-ProRule" id="PRU01360"/>
    </source>
</evidence>
<protein>
    <submittedName>
        <fullName evidence="16">TonB-dependent receptor</fullName>
    </submittedName>
</protein>
<dbReference type="EMBL" id="JAPFRD010000005">
    <property type="protein sequence ID" value="MCW8107942.1"/>
    <property type="molecule type" value="Genomic_DNA"/>
</dbReference>
<evidence type="ECO:0000256" key="2">
    <source>
        <dbReference type="ARBA" id="ARBA00022448"/>
    </source>
</evidence>
<evidence type="ECO:0000256" key="9">
    <source>
        <dbReference type="ARBA" id="ARBA00023136"/>
    </source>
</evidence>
<evidence type="ECO:0000256" key="3">
    <source>
        <dbReference type="ARBA" id="ARBA00022452"/>
    </source>
</evidence>
<keyword evidence="10 11" id="KW-0998">Cell outer membrane</keyword>
<keyword evidence="9 11" id="KW-0472">Membrane</keyword>
<feature type="chain" id="PRO_5046821684" evidence="13">
    <location>
        <begin position="33"/>
        <end position="769"/>
    </location>
</feature>
<comment type="caution">
    <text evidence="16">The sequence shown here is derived from an EMBL/GenBank/DDBJ whole genome shotgun (WGS) entry which is preliminary data.</text>
</comment>
<dbReference type="InterPro" id="IPR012910">
    <property type="entry name" value="Plug_dom"/>
</dbReference>
<keyword evidence="8 12" id="KW-0798">TonB box</keyword>
<dbReference type="Gene3D" id="2.40.170.20">
    <property type="entry name" value="TonB-dependent receptor, beta-barrel domain"/>
    <property type="match status" value="1"/>
</dbReference>
<evidence type="ECO:0000256" key="4">
    <source>
        <dbReference type="ARBA" id="ARBA00022496"/>
    </source>
</evidence>
<evidence type="ECO:0000256" key="6">
    <source>
        <dbReference type="ARBA" id="ARBA00023004"/>
    </source>
</evidence>
<keyword evidence="16" id="KW-0675">Receptor</keyword>
<keyword evidence="7" id="KW-0406">Ion transport</keyword>
<evidence type="ECO:0000259" key="15">
    <source>
        <dbReference type="Pfam" id="PF07715"/>
    </source>
</evidence>
<dbReference type="PROSITE" id="PS51257">
    <property type="entry name" value="PROKAR_LIPOPROTEIN"/>
    <property type="match status" value="1"/>
</dbReference>
<accession>A0ABT3P5A8</accession>
<evidence type="ECO:0000313" key="16">
    <source>
        <dbReference type="EMBL" id="MCW8107942.1"/>
    </source>
</evidence>
<evidence type="ECO:0000256" key="7">
    <source>
        <dbReference type="ARBA" id="ARBA00023065"/>
    </source>
</evidence>
<comment type="subcellular location">
    <subcellularLocation>
        <location evidence="1 11">Cell outer membrane</location>
        <topology evidence="1 11">Multi-pass membrane protein</topology>
    </subcellularLocation>
</comment>
<keyword evidence="3 11" id="KW-1134">Transmembrane beta strand</keyword>
<keyword evidence="17" id="KW-1185">Reference proteome</keyword>
<evidence type="ECO:0000313" key="17">
    <source>
        <dbReference type="Proteomes" id="UP001142810"/>
    </source>
</evidence>
<evidence type="ECO:0000259" key="14">
    <source>
        <dbReference type="Pfam" id="PF00593"/>
    </source>
</evidence>
<evidence type="ECO:0000256" key="10">
    <source>
        <dbReference type="ARBA" id="ARBA00023237"/>
    </source>
</evidence>
<proteinExistence type="inferred from homology"/>
<organism evidence="16 17">
    <name type="scientific">Alteromonas aquimaris</name>
    <dbReference type="NCBI Taxonomy" id="2998417"/>
    <lineage>
        <taxon>Bacteria</taxon>
        <taxon>Pseudomonadati</taxon>
        <taxon>Pseudomonadota</taxon>
        <taxon>Gammaproteobacteria</taxon>
        <taxon>Alteromonadales</taxon>
        <taxon>Alteromonadaceae</taxon>
        <taxon>Alteromonas/Salinimonas group</taxon>
        <taxon>Alteromonas</taxon>
    </lineage>
</organism>
<reference evidence="16" key="1">
    <citation type="submission" date="2022-11" db="EMBL/GenBank/DDBJ databases">
        <title>Alteromonas sp. nov., isolated from sea water of the Qingdao.</title>
        <authorList>
            <person name="Wang Q."/>
        </authorList>
    </citation>
    <scope>NUCLEOTIDE SEQUENCE</scope>
    <source>
        <strain evidence="16">ASW11-7</strain>
    </source>
</reference>
<dbReference type="PANTHER" id="PTHR32552">
    <property type="entry name" value="FERRICHROME IRON RECEPTOR-RELATED"/>
    <property type="match status" value="1"/>
</dbReference>
<evidence type="ECO:0000256" key="1">
    <source>
        <dbReference type="ARBA" id="ARBA00004571"/>
    </source>
</evidence>
<feature type="signal peptide" evidence="13">
    <location>
        <begin position="1"/>
        <end position="32"/>
    </location>
</feature>
<evidence type="ECO:0000256" key="12">
    <source>
        <dbReference type="RuleBase" id="RU003357"/>
    </source>
</evidence>
<sequence>MPHTLKHARCFNKTLCATAVAVACFSGPVVNAQEQVEPAVNEKKLERIEVTARKTTESLQEVPVAITSIGESELTEKGISVLTEVQQFSPNTTLQTSRGTNSTLTAFIRGVGQQDPLWGYEPGVGIYIDDVYLARPQGAVLDLLDVQRIEVLRGPQGTLYGKNTIGGAVKYVTKEMSGDTQFTAKATVGSYEQRDIKLSGQVPIVEDVVYLGFGYANLNRDGFGHYLQSSQPNQNRENYNKDLWAGRLTLEVRPSENLFFRFGWDKTEDDSNAKGGYRLLPSILTDAPVPDSKYDSYTSLPTWNKVELEGYSWLAQYNVNDALELKYIGSHRKGYSPTNIDFDNTALDIFDVPAEYKDKNDTHELQANYVADNFSMVSGLYYYDGESCGNFDAILGVLGRTEFGLPGITREVSGCNNSESWAAYAQVNYDITEQLSVSVGARYTDEEKSATVNNGLAFYNLYPYSGWIDGFVRPEGELVPQVLGNDPDGDGVFSGPSVENWSRLTPRIGVEYQMNPDTMFFASYAQGFKSGTFNPRASGPEPGVDPEVVDSFELGMKSDLTENFRLNATLFSYVHKDRQYIGIEGDSNDPTALEQRLRNAAETEGQGIEVEMTYVATDNLQFDVAYGYIDFDIVKNDAIPPLVGLASTPENTLNFAVNYLLDTDWGSVIFNTNYYYRDDYLLFETSELIQQEAYGMVNASVSWESPKGDWFGGLHLKNITDEEYLVGGYDFVTQDPVTGALGPGLGGDTTLIGYYGDPRTVHLTVGYRF</sequence>
<dbReference type="Pfam" id="PF07715">
    <property type="entry name" value="Plug"/>
    <property type="match status" value="1"/>
</dbReference>
<dbReference type="InterPro" id="IPR036942">
    <property type="entry name" value="Beta-barrel_TonB_sf"/>
</dbReference>
<keyword evidence="2 11" id="KW-0813">Transport</keyword>
<keyword evidence="6" id="KW-0408">Iron</keyword>
<dbReference type="PROSITE" id="PS52016">
    <property type="entry name" value="TONB_DEPENDENT_REC_3"/>
    <property type="match status" value="1"/>
</dbReference>
<evidence type="ECO:0000256" key="5">
    <source>
        <dbReference type="ARBA" id="ARBA00022692"/>
    </source>
</evidence>
<feature type="domain" description="TonB-dependent receptor-like beta-barrel" evidence="14">
    <location>
        <begin position="259"/>
        <end position="704"/>
    </location>
</feature>
<name>A0ABT3P5A8_9ALTE</name>
<keyword evidence="13" id="KW-0732">Signal</keyword>
<dbReference type="RefSeq" id="WP_265616628.1">
    <property type="nucleotide sequence ID" value="NZ_JAPFRD010000005.1"/>
</dbReference>
<feature type="domain" description="TonB-dependent receptor plug" evidence="15">
    <location>
        <begin position="59"/>
        <end position="168"/>
    </location>
</feature>